<reference evidence="5" key="1">
    <citation type="submission" date="2022-10" db="EMBL/GenBank/DDBJ databases">
        <title>Chryseobacterium babae sp. nov. isolated from the gut of the beetle Oryctes rhinoceros, and Chryseobacterium kimseyorum sp. nov., isolated from a stick insect rearing cage.</title>
        <authorList>
            <person name="Shelomi M."/>
            <person name="Han C.-J."/>
            <person name="Chen W.-M."/>
            <person name="Chen H.-K."/>
            <person name="Liaw S.-J."/>
            <person name="Muhle E."/>
            <person name="Clermont D."/>
        </authorList>
    </citation>
    <scope>NUCLEOTIDE SEQUENCE</scope>
    <source>
        <strain evidence="5">09-1422</strain>
    </source>
</reference>
<comment type="caution">
    <text evidence="5">The sequence shown here is derived from an EMBL/GenBank/DDBJ whole genome shotgun (WGS) entry which is preliminary data.</text>
</comment>
<dbReference type="SMART" id="SM00342">
    <property type="entry name" value="HTH_ARAC"/>
    <property type="match status" value="1"/>
</dbReference>
<keyword evidence="3" id="KW-0804">Transcription</keyword>
<keyword evidence="1" id="KW-0805">Transcription regulation</keyword>
<accession>A0ABT3I3T1</accession>
<sequence length="299" mass="34941">MKSIIPIYTLEQFVETNNFELLNKDLISRKVDPDNLDCIELNFPAKINSFSLLLVTAGNVRLNIDFQQITLQRNDIIFLYPSNIIEFLEVSSDTCFQNLFLSVEYFTNLNFQMNSQEALDILSNNFSKVITLCENSALNINHNFDRLSALNNPKNDTLFNREMQKSIVTLVMYELAGYVQKQRNPLVKTFRKEDIALKFAHLVGQHYQTRRDVQFYADQIYVTRTHLTRTIKDVYDKNPKQIIEDKIISEAKILLLKSGISINQVMKELRFDDQPTFTKFFKKKTGYSPNVYRRSLMNA</sequence>
<protein>
    <submittedName>
        <fullName evidence="5">AraC family transcriptional regulator</fullName>
    </submittedName>
</protein>
<dbReference type="InterPro" id="IPR018060">
    <property type="entry name" value="HTH_AraC"/>
</dbReference>
<evidence type="ECO:0000256" key="1">
    <source>
        <dbReference type="ARBA" id="ARBA00023015"/>
    </source>
</evidence>
<evidence type="ECO:0000313" key="6">
    <source>
        <dbReference type="Proteomes" id="UP001163731"/>
    </source>
</evidence>
<dbReference type="InterPro" id="IPR009057">
    <property type="entry name" value="Homeodomain-like_sf"/>
</dbReference>
<keyword evidence="2" id="KW-0238">DNA-binding</keyword>
<dbReference type="SUPFAM" id="SSF46689">
    <property type="entry name" value="Homeodomain-like"/>
    <property type="match status" value="1"/>
</dbReference>
<keyword evidence="6" id="KW-1185">Reference proteome</keyword>
<dbReference type="Pfam" id="PF12833">
    <property type="entry name" value="HTH_18"/>
    <property type="match status" value="1"/>
</dbReference>
<evidence type="ECO:0000256" key="3">
    <source>
        <dbReference type="ARBA" id="ARBA00023163"/>
    </source>
</evidence>
<evidence type="ECO:0000256" key="2">
    <source>
        <dbReference type="ARBA" id="ARBA00023125"/>
    </source>
</evidence>
<feature type="domain" description="HTH araC/xylS-type" evidence="4">
    <location>
        <begin position="197"/>
        <end position="295"/>
    </location>
</feature>
<evidence type="ECO:0000259" key="4">
    <source>
        <dbReference type="PROSITE" id="PS01124"/>
    </source>
</evidence>
<dbReference type="PROSITE" id="PS01124">
    <property type="entry name" value="HTH_ARAC_FAMILY_2"/>
    <property type="match status" value="1"/>
</dbReference>
<name>A0ABT3I3T1_9FLAO</name>
<evidence type="ECO:0000313" key="5">
    <source>
        <dbReference type="EMBL" id="MCW3170729.1"/>
    </source>
</evidence>
<dbReference type="PANTHER" id="PTHR43280">
    <property type="entry name" value="ARAC-FAMILY TRANSCRIPTIONAL REGULATOR"/>
    <property type="match status" value="1"/>
</dbReference>
<organism evidence="5 6">
    <name type="scientific">Chryseobacterium kimseyorum</name>
    <dbReference type="NCBI Taxonomy" id="2984028"/>
    <lineage>
        <taxon>Bacteria</taxon>
        <taxon>Pseudomonadati</taxon>
        <taxon>Bacteroidota</taxon>
        <taxon>Flavobacteriia</taxon>
        <taxon>Flavobacteriales</taxon>
        <taxon>Weeksellaceae</taxon>
        <taxon>Chryseobacterium group</taxon>
        <taxon>Chryseobacterium</taxon>
    </lineage>
</organism>
<dbReference type="Proteomes" id="UP001163731">
    <property type="component" value="Unassembled WGS sequence"/>
</dbReference>
<proteinExistence type="predicted"/>
<dbReference type="PANTHER" id="PTHR43280:SF32">
    <property type="entry name" value="TRANSCRIPTIONAL REGULATORY PROTEIN"/>
    <property type="match status" value="1"/>
</dbReference>
<dbReference type="Gene3D" id="1.10.10.60">
    <property type="entry name" value="Homeodomain-like"/>
    <property type="match status" value="1"/>
</dbReference>
<dbReference type="RefSeq" id="WP_264751859.1">
    <property type="nucleotide sequence ID" value="NZ_JAPDHW010000026.1"/>
</dbReference>
<gene>
    <name evidence="5" type="ORF">OMO38_19540</name>
</gene>
<dbReference type="EMBL" id="JAPDHW010000026">
    <property type="protein sequence ID" value="MCW3170729.1"/>
    <property type="molecule type" value="Genomic_DNA"/>
</dbReference>